<sequence>MHSVRCLAGCLQRTIRRTALAITLRGRSPDTTSSFRSHHHQSADMRLFGFQGASILGVRQCLS</sequence>
<evidence type="ECO:0000313" key="2">
    <source>
        <dbReference type="Proteomes" id="UP000252519"/>
    </source>
</evidence>
<dbReference type="EMBL" id="JOJR01002096">
    <property type="protein sequence ID" value="RCN29159.1"/>
    <property type="molecule type" value="Genomic_DNA"/>
</dbReference>
<gene>
    <name evidence="1" type="ORF">ANCCAN_25085</name>
</gene>
<proteinExistence type="predicted"/>
<name>A0A368FDS6_ANCCA</name>
<accession>A0A368FDS6</accession>
<keyword evidence="2" id="KW-1185">Reference proteome</keyword>
<organism evidence="1 2">
    <name type="scientific">Ancylostoma caninum</name>
    <name type="common">Dog hookworm</name>
    <dbReference type="NCBI Taxonomy" id="29170"/>
    <lineage>
        <taxon>Eukaryota</taxon>
        <taxon>Metazoa</taxon>
        <taxon>Ecdysozoa</taxon>
        <taxon>Nematoda</taxon>
        <taxon>Chromadorea</taxon>
        <taxon>Rhabditida</taxon>
        <taxon>Rhabditina</taxon>
        <taxon>Rhabditomorpha</taxon>
        <taxon>Strongyloidea</taxon>
        <taxon>Ancylostomatidae</taxon>
        <taxon>Ancylostomatinae</taxon>
        <taxon>Ancylostoma</taxon>
    </lineage>
</organism>
<evidence type="ECO:0000313" key="1">
    <source>
        <dbReference type="EMBL" id="RCN29159.1"/>
    </source>
</evidence>
<dbReference type="Proteomes" id="UP000252519">
    <property type="component" value="Unassembled WGS sequence"/>
</dbReference>
<reference evidence="1 2" key="1">
    <citation type="submission" date="2014-10" db="EMBL/GenBank/DDBJ databases">
        <title>Draft genome of the hookworm Ancylostoma caninum.</title>
        <authorList>
            <person name="Mitreva M."/>
        </authorList>
    </citation>
    <scope>NUCLEOTIDE SEQUENCE [LARGE SCALE GENOMIC DNA]</scope>
    <source>
        <strain evidence="1 2">Baltimore</strain>
    </source>
</reference>
<protein>
    <submittedName>
        <fullName evidence="1">Uncharacterized protein</fullName>
    </submittedName>
</protein>
<comment type="caution">
    <text evidence="1">The sequence shown here is derived from an EMBL/GenBank/DDBJ whole genome shotgun (WGS) entry which is preliminary data.</text>
</comment>
<dbReference type="AlphaFoldDB" id="A0A368FDS6"/>